<gene>
    <name evidence="2" type="ORF">SAMN06893097_11749</name>
</gene>
<dbReference type="InterPro" id="IPR010296">
    <property type="entry name" value="DUF899_thioredox"/>
</dbReference>
<keyword evidence="3" id="KW-1185">Reference proteome</keyword>
<feature type="region of interest" description="Disordered" evidence="1">
    <location>
        <begin position="228"/>
        <end position="267"/>
    </location>
</feature>
<proteinExistence type="predicted"/>
<dbReference type="RefSeq" id="WP_097209243.1">
    <property type="nucleotide sequence ID" value="NZ_JACHXB010000002.1"/>
</dbReference>
<evidence type="ECO:0000313" key="3">
    <source>
        <dbReference type="Proteomes" id="UP000219514"/>
    </source>
</evidence>
<name>A0A285EJM7_9ACTN</name>
<reference evidence="2 3" key="1">
    <citation type="submission" date="2017-09" db="EMBL/GenBank/DDBJ databases">
        <authorList>
            <person name="Ehlers B."/>
            <person name="Leendertz F.H."/>
        </authorList>
    </citation>
    <scope>NUCLEOTIDE SEQUENCE [LARGE SCALE GENOMIC DNA]</scope>
    <source>
        <strain evidence="2 3">DSM 46844</strain>
    </source>
</reference>
<dbReference type="AlphaFoldDB" id="A0A285EJM7"/>
<accession>A0A285EJM7</accession>
<feature type="compositionally biased region" description="Basic and acidic residues" evidence="1">
    <location>
        <begin position="246"/>
        <end position="267"/>
    </location>
</feature>
<dbReference type="OrthoDB" id="4721017at2"/>
<evidence type="ECO:0000256" key="1">
    <source>
        <dbReference type="SAM" id="MobiDB-lite"/>
    </source>
</evidence>
<sequence length="267" mass="30403">MSRSTSLPPVVSDEEWRAARVELLAREKEFTRQRDAVSAARRQLPMREVTADYRFTGPDGEVSLIDVFEGRRQLVVYHFMFQPEWEAGCPSCSFVVDSTGHLAHLHARDTTLALVSRAPYAQLAAYRARMGWTVPWYSSAGTSFNYDFHVTVDPSVAPVEYNFRDEQQLLETEGEAWRDWAGDLPGASTFLRDGDRVFHTYSTYARGLDAMVSTYNWLDLTVLGRQEDWEEPPGRSDGPLMHWLRRHDEYGGRPGESTRDAEAIATS</sequence>
<organism evidence="2 3">
    <name type="scientific">Geodermatophilus sabuli</name>
    <dbReference type="NCBI Taxonomy" id="1564158"/>
    <lineage>
        <taxon>Bacteria</taxon>
        <taxon>Bacillati</taxon>
        <taxon>Actinomycetota</taxon>
        <taxon>Actinomycetes</taxon>
        <taxon>Geodermatophilales</taxon>
        <taxon>Geodermatophilaceae</taxon>
        <taxon>Geodermatophilus</taxon>
    </lineage>
</organism>
<protein>
    <submittedName>
        <fullName evidence="2">Predicted dithiol-disulfide oxidoreductase, DUF899 family</fullName>
    </submittedName>
</protein>
<evidence type="ECO:0000313" key="2">
    <source>
        <dbReference type="EMBL" id="SNX99342.1"/>
    </source>
</evidence>
<dbReference type="Pfam" id="PF05988">
    <property type="entry name" value="DUF899"/>
    <property type="match status" value="1"/>
</dbReference>
<dbReference type="EMBL" id="OBDO01000017">
    <property type="protein sequence ID" value="SNX99342.1"/>
    <property type="molecule type" value="Genomic_DNA"/>
</dbReference>
<dbReference type="Proteomes" id="UP000219514">
    <property type="component" value="Unassembled WGS sequence"/>
</dbReference>